<keyword evidence="6 7" id="KW-0472">Membrane</keyword>
<comment type="caution">
    <text evidence="9">The sequence shown here is derived from an EMBL/GenBank/DDBJ whole genome shotgun (WGS) entry which is preliminary data.</text>
</comment>
<feature type="transmembrane region" description="Helical" evidence="7">
    <location>
        <begin position="89"/>
        <end position="108"/>
    </location>
</feature>
<evidence type="ECO:0000256" key="3">
    <source>
        <dbReference type="ARBA" id="ARBA00022448"/>
    </source>
</evidence>
<dbReference type="SUPFAM" id="SSF103473">
    <property type="entry name" value="MFS general substrate transporter"/>
    <property type="match status" value="1"/>
</dbReference>
<feature type="domain" description="Major facilitator superfamily (MFS) profile" evidence="8">
    <location>
        <begin position="1"/>
        <end position="309"/>
    </location>
</feature>
<feature type="transmembrane region" description="Helical" evidence="7">
    <location>
        <begin position="128"/>
        <end position="149"/>
    </location>
</feature>
<dbReference type="GO" id="GO:0022857">
    <property type="term" value="F:transmembrane transporter activity"/>
    <property type="evidence" value="ECO:0007669"/>
    <property type="project" value="InterPro"/>
</dbReference>
<name>A0A5J4KMH4_9CHLR</name>
<keyword evidence="5 7" id="KW-1133">Transmembrane helix</keyword>
<dbReference type="AlphaFoldDB" id="A0A5J4KMH4"/>
<dbReference type="InterPro" id="IPR011701">
    <property type="entry name" value="MFS"/>
</dbReference>
<reference evidence="9 10" key="1">
    <citation type="submission" date="2019-10" db="EMBL/GenBank/DDBJ databases">
        <title>Dictyobacter vulcani sp. nov., within the class Ktedonobacteria, isolated from soil of volcanic Mt. Zao.</title>
        <authorList>
            <person name="Zheng Y."/>
            <person name="Wang C.M."/>
            <person name="Sakai Y."/>
            <person name="Abe K."/>
            <person name="Yokota A."/>
            <person name="Yabe S."/>
        </authorList>
    </citation>
    <scope>NUCLEOTIDE SEQUENCE [LARGE SCALE GENOMIC DNA]</scope>
    <source>
        <strain evidence="9 10">W12</strain>
    </source>
</reference>
<evidence type="ECO:0000313" key="10">
    <source>
        <dbReference type="Proteomes" id="UP000326912"/>
    </source>
</evidence>
<evidence type="ECO:0000259" key="8">
    <source>
        <dbReference type="PROSITE" id="PS50850"/>
    </source>
</evidence>
<feature type="transmembrane region" description="Helical" evidence="7">
    <location>
        <begin position="221"/>
        <end position="243"/>
    </location>
</feature>
<dbReference type="Proteomes" id="UP000326912">
    <property type="component" value="Unassembled WGS sequence"/>
</dbReference>
<dbReference type="PANTHER" id="PTHR23514">
    <property type="entry name" value="BYPASS OF STOP CODON PROTEIN 6"/>
    <property type="match status" value="1"/>
</dbReference>
<dbReference type="Gene3D" id="1.20.1250.20">
    <property type="entry name" value="MFS general substrate transporter like domains"/>
    <property type="match status" value="2"/>
</dbReference>
<dbReference type="RefSeq" id="WP_151758626.1">
    <property type="nucleotide sequence ID" value="NZ_BKZW01000003.1"/>
</dbReference>
<evidence type="ECO:0000256" key="1">
    <source>
        <dbReference type="ARBA" id="ARBA00004651"/>
    </source>
</evidence>
<dbReference type="Pfam" id="PF07690">
    <property type="entry name" value="MFS_1"/>
    <property type="match status" value="1"/>
</dbReference>
<proteinExistence type="inferred from homology"/>
<comment type="subcellular location">
    <subcellularLocation>
        <location evidence="1">Cell membrane</location>
        <topology evidence="1">Multi-pass membrane protein</topology>
    </subcellularLocation>
</comment>
<evidence type="ECO:0000256" key="2">
    <source>
        <dbReference type="ARBA" id="ARBA00008335"/>
    </source>
</evidence>
<dbReference type="PANTHER" id="PTHR23514:SF3">
    <property type="entry name" value="BYPASS OF STOP CODON PROTEIN 6"/>
    <property type="match status" value="1"/>
</dbReference>
<sequence>MFWGGAFGMLLGVILVLFSHQPVFSIAGMFVIGFLGTFLMVTIQSSLSDLHGIHRATAITEANVVGSLGAGLAPLCLGGLVTLGMSWRSVLFVPIAIVVLLALFYWKVPVPEAQSYGQPRSVTGPVRLPAAFWLYWLAMVMGVGVEWGISFWGSGYLINVVGLERANAATLMSLFFLAAVIGRLIGSHLTQRFAVERLLLPTLLVALTGFLLFWLGPLVELHMVGLFVVGLGICNLFPFTFSASANRIPQYADLASARAALGGGIAIFVAPLILGRIADMLDLKRAYSVILILFVLVGIFIVLAAQATRKMDAVASTEPVELSESSVEFSDSK</sequence>
<dbReference type="PROSITE" id="PS50850">
    <property type="entry name" value="MFS"/>
    <property type="match status" value="1"/>
</dbReference>
<keyword evidence="4 7" id="KW-0812">Transmembrane</keyword>
<feature type="transmembrane region" description="Helical" evidence="7">
    <location>
        <begin position="169"/>
        <end position="186"/>
    </location>
</feature>
<evidence type="ECO:0000313" key="9">
    <source>
        <dbReference type="EMBL" id="GER90918.1"/>
    </source>
</evidence>
<evidence type="ECO:0000256" key="7">
    <source>
        <dbReference type="SAM" id="Phobius"/>
    </source>
</evidence>
<dbReference type="InterPro" id="IPR020846">
    <property type="entry name" value="MFS_dom"/>
</dbReference>
<keyword evidence="3" id="KW-0813">Transport</keyword>
<evidence type="ECO:0000256" key="4">
    <source>
        <dbReference type="ARBA" id="ARBA00022692"/>
    </source>
</evidence>
<accession>A0A5J4KMH4</accession>
<feature type="transmembrane region" description="Helical" evidence="7">
    <location>
        <begin position="198"/>
        <end position="215"/>
    </location>
</feature>
<comment type="similarity">
    <text evidence="2">Belongs to the major facilitator superfamily.</text>
</comment>
<feature type="transmembrane region" description="Helical" evidence="7">
    <location>
        <begin position="62"/>
        <end position="83"/>
    </location>
</feature>
<feature type="transmembrane region" description="Helical" evidence="7">
    <location>
        <begin position="29"/>
        <end position="50"/>
    </location>
</feature>
<feature type="transmembrane region" description="Helical" evidence="7">
    <location>
        <begin position="286"/>
        <end position="305"/>
    </location>
</feature>
<keyword evidence="10" id="KW-1185">Reference proteome</keyword>
<protein>
    <recommendedName>
        <fullName evidence="8">Major facilitator superfamily (MFS) profile domain-containing protein</fullName>
    </recommendedName>
</protein>
<organism evidence="9 10">
    <name type="scientific">Dictyobacter vulcani</name>
    <dbReference type="NCBI Taxonomy" id="2607529"/>
    <lineage>
        <taxon>Bacteria</taxon>
        <taxon>Bacillati</taxon>
        <taxon>Chloroflexota</taxon>
        <taxon>Ktedonobacteria</taxon>
        <taxon>Ktedonobacterales</taxon>
        <taxon>Dictyobacteraceae</taxon>
        <taxon>Dictyobacter</taxon>
    </lineage>
</organism>
<gene>
    <name evidence="9" type="ORF">KDW_50800</name>
</gene>
<dbReference type="InterPro" id="IPR036259">
    <property type="entry name" value="MFS_trans_sf"/>
</dbReference>
<evidence type="ECO:0000256" key="5">
    <source>
        <dbReference type="ARBA" id="ARBA00022989"/>
    </source>
</evidence>
<dbReference type="InterPro" id="IPR051788">
    <property type="entry name" value="MFS_Transporter"/>
</dbReference>
<dbReference type="GO" id="GO:0005886">
    <property type="term" value="C:plasma membrane"/>
    <property type="evidence" value="ECO:0007669"/>
    <property type="project" value="UniProtKB-SubCell"/>
</dbReference>
<feature type="transmembrane region" description="Helical" evidence="7">
    <location>
        <begin position="255"/>
        <end position="274"/>
    </location>
</feature>
<dbReference type="EMBL" id="BKZW01000003">
    <property type="protein sequence ID" value="GER90918.1"/>
    <property type="molecule type" value="Genomic_DNA"/>
</dbReference>
<evidence type="ECO:0000256" key="6">
    <source>
        <dbReference type="ARBA" id="ARBA00023136"/>
    </source>
</evidence>